<dbReference type="AlphaFoldDB" id="A0A2A5J162"/>
<organism evidence="1 2">
    <name type="scientific">Rhodococcus qingshengii</name>
    <dbReference type="NCBI Taxonomy" id="334542"/>
    <lineage>
        <taxon>Bacteria</taxon>
        <taxon>Bacillati</taxon>
        <taxon>Actinomycetota</taxon>
        <taxon>Actinomycetes</taxon>
        <taxon>Mycobacteriales</taxon>
        <taxon>Nocardiaceae</taxon>
        <taxon>Rhodococcus</taxon>
        <taxon>Rhodococcus erythropolis group</taxon>
    </lineage>
</organism>
<name>A0A2A5J162_RHOSG</name>
<dbReference type="Proteomes" id="UP000230886">
    <property type="component" value="Unassembled WGS sequence"/>
</dbReference>
<dbReference type="InterPro" id="IPR008775">
    <property type="entry name" value="Phytyl_CoA_dOase-like"/>
</dbReference>
<comment type="caution">
    <text evidence="1">The sequence shown here is derived from an EMBL/GenBank/DDBJ whole genome shotgun (WGS) entry which is preliminary data.</text>
</comment>
<evidence type="ECO:0000313" key="1">
    <source>
        <dbReference type="EMBL" id="PCK23320.1"/>
    </source>
</evidence>
<gene>
    <name evidence="1" type="ORF">CHR55_30180</name>
</gene>
<dbReference type="PANTHER" id="PTHR20883">
    <property type="entry name" value="PHYTANOYL-COA DIOXYGENASE DOMAIN CONTAINING 1"/>
    <property type="match status" value="1"/>
</dbReference>
<evidence type="ECO:0000313" key="2">
    <source>
        <dbReference type="Proteomes" id="UP000230886"/>
    </source>
</evidence>
<dbReference type="PANTHER" id="PTHR20883:SF48">
    <property type="entry name" value="ECTOINE DIOXYGENASE"/>
    <property type="match status" value="1"/>
</dbReference>
<dbReference type="SUPFAM" id="SSF51197">
    <property type="entry name" value="Clavaminate synthase-like"/>
    <property type="match status" value="1"/>
</dbReference>
<dbReference type="GO" id="GO:0016706">
    <property type="term" value="F:2-oxoglutarate-dependent dioxygenase activity"/>
    <property type="evidence" value="ECO:0007669"/>
    <property type="project" value="UniProtKB-ARBA"/>
</dbReference>
<protein>
    <submittedName>
        <fullName evidence="1">Ectoine hydroxylase</fullName>
    </submittedName>
</protein>
<accession>A0A2A5J162</accession>
<reference evidence="1 2" key="1">
    <citation type="submission" date="2017-07" db="EMBL/GenBank/DDBJ databases">
        <title>Draft sequence of Rhodococcus enclensis 23b-28.</title>
        <authorList>
            <person name="Besaury L."/>
            <person name="Sancelme M."/>
            <person name="Amato P."/>
            <person name="Lallement A."/>
            <person name="Delort A.-M."/>
        </authorList>
    </citation>
    <scope>NUCLEOTIDE SEQUENCE [LARGE SCALE GENOMIC DNA]</scope>
    <source>
        <strain evidence="1 2">23b-28</strain>
    </source>
</reference>
<sequence length="308" mass="33851">MSVSADAGDGIRATREGEFVLMVVTTDRYHTRVMASPIAYQRPDPVLWDPEMRTRHADFEANGFTHLDRVLDDRQVRGCLSEVARLGEEPELRGDERIVREKGTSAVRSIFDIANLSLVVSDAIEESGAAGIAAEILGSQVYVHQSRLNYKPGFRGGAFYWHADFETWHAEDGMPAPRAVSASIALTDNHHFNGPLMVMPGSHRTFLQCAGSTPPRYFEESLVDEIPRVGVPNEQMISEQYDQHGIEVVTGAAGSMTLFDSNLLHASAGNISPVPRANIFVVFNSVDNALEPPYCGAAPRPEFLAARR</sequence>
<dbReference type="Pfam" id="PF05721">
    <property type="entry name" value="PhyH"/>
    <property type="match status" value="1"/>
</dbReference>
<dbReference type="EMBL" id="NOVD01000052">
    <property type="protein sequence ID" value="PCK23320.1"/>
    <property type="molecule type" value="Genomic_DNA"/>
</dbReference>
<dbReference type="Gene3D" id="2.60.120.620">
    <property type="entry name" value="q2cbj1_9rhob like domain"/>
    <property type="match status" value="1"/>
</dbReference>
<proteinExistence type="predicted"/>
<dbReference type="GO" id="GO:0005506">
    <property type="term" value="F:iron ion binding"/>
    <property type="evidence" value="ECO:0007669"/>
    <property type="project" value="UniProtKB-ARBA"/>
</dbReference>